<accession>A0A0F9HCV4</accession>
<name>A0A0F9HCV4_9ZZZZ</name>
<dbReference type="Gene3D" id="2.60.40.790">
    <property type="match status" value="1"/>
</dbReference>
<dbReference type="PROSITE" id="PS01031">
    <property type="entry name" value="SHSP"/>
    <property type="match status" value="1"/>
</dbReference>
<dbReference type="AlphaFoldDB" id="A0A0F9HCV4"/>
<dbReference type="InterPro" id="IPR007052">
    <property type="entry name" value="CS_dom"/>
</dbReference>
<dbReference type="Pfam" id="PF00011">
    <property type="entry name" value="HSP20"/>
    <property type="match status" value="1"/>
</dbReference>
<evidence type="ECO:0000259" key="1">
    <source>
        <dbReference type="PROSITE" id="PS01031"/>
    </source>
</evidence>
<protein>
    <submittedName>
        <fullName evidence="3">Uncharacterized protein</fullName>
    </submittedName>
</protein>
<dbReference type="SUPFAM" id="SSF49764">
    <property type="entry name" value="HSP20-like chaperones"/>
    <property type="match status" value="1"/>
</dbReference>
<dbReference type="PROSITE" id="PS51203">
    <property type="entry name" value="CS"/>
    <property type="match status" value="1"/>
</dbReference>
<evidence type="ECO:0000259" key="2">
    <source>
        <dbReference type="PROSITE" id="PS51203"/>
    </source>
</evidence>
<dbReference type="InterPro" id="IPR008978">
    <property type="entry name" value="HSP20-like_chaperone"/>
</dbReference>
<dbReference type="EMBL" id="LAZR01015471">
    <property type="protein sequence ID" value="KKM12146.1"/>
    <property type="molecule type" value="Genomic_DNA"/>
</dbReference>
<dbReference type="InterPro" id="IPR002068">
    <property type="entry name" value="A-crystallin/Hsp20_dom"/>
</dbReference>
<sequence>MPKKNKDDDENEDEEKDDFFNFFKAFGDPSKFFSGSNKNFIDPQKIFKSKHFRHIFKDIFEKISANLPPEFRNLSPEDIAKEFMKNKSKFGFPYMYGFNINIGKNGKPTVDSFGNIKAKPYSGEPEVKQVREPLTEVNEQGNQIIVICEMPGVTREDIELKATTRSITISTKSQSMGRNYYKEVELPSPINSDYARARYTNGILEVKLKKLDEKQTNIKID</sequence>
<dbReference type="CDD" id="cd06464">
    <property type="entry name" value="ACD_sHsps-like"/>
    <property type="match status" value="1"/>
</dbReference>
<proteinExistence type="predicted"/>
<reference evidence="3" key="1">
    <citation type="journal article" date="2015" name="Nature">
        <title>Complex archaea that bridge the gap between prokaryotes and eukaryotes.</title>
        <authorList>
            <person name="Spang A."/>
            <person name="Saw J.H."/>
            <person name="Jorgensen S.L."/>
            <person name="Zaremba-Niedzwiedzka K."/>
            <person name="Martijn J."/>
            <person name="Lind A.E."/>
            <person name="van Eijk R."/>
            <person name="Schleper C."/>
            <person name="Guy L."/>
            <person name="Ettema T.J."/>
        </authorList>
    </citation>
    <scope>NUCLEOTIDE SEQUENCE</scope>
</reference>
<dbReference type="NCBIfam" id="NF041800">
    <property type="entry name" value="Hsp20"/>
    <property type="match status" value="1"/>
</dbReference>
<feature type="domain" description="CS" evidence="2">
    <location>
        <begin position="130"/>
        <end position="221"/>
    </location>
</feature>
<organism evidence="3">
    <name type="scientific">marine sediment metagenome</name>
    <dbReference type="NCBI Taxonomy" id="412755"/>
    <lineage>
        <taxon>unclassified sequences</taxon>
        <taxon>metagenomes</taxon>
        <taxon>ecological metagenomes</taxon>
    </lineage>
</organism>
<evidence type="ECO:0000313" key="3">
    <source>
        <dbReference type="EMBL" id="KKM12146.1"/>
    </source>
</evidence>
<feature type="domain" description="SHSP" evidence="1">
    <location>
        <begin position="125"/>
        <end position="221"/>
    </location>
</feature>
<gene>
    <name evidence="3" type="ORF">LCGC14_1720310</name>
</gene>
<comment type="caution">
    <text evidence="3">The sequence shown here is derived from an EMBL/GenBank/DDBJ whole genome shotgun (WGS) entry which is preliminary data.</text>
</comment>